<dbReference type="SUPFAM" id="SSF46785">
    <property type="entry name" value="Winged helix' DNA-binding domain"/>
    <property type="match status" value="1"/>
</dbReference>
<dbReference type="PROSITE" id="PS50042">
    <property type="entry name" value="CNMP_BINDING_3"/>
    <property type="match status" value="1"/>
</dbReference>
<organism evidence="7 8">
    <name type="scientific">Neobacillus novalis</name>
    <dbReference type="NCBI Taxonomy" id="220687"/>
    <lineage>
        <taxon>Bacteria</taxon>
        <taxon>Bacillati</taxon>
        <taxon>Bacillota</taxon>
        <taxon>Bacilli</taxon>
        <taxon>Bacillales</taxon>
        <taxon>Bacillaceae</taxon>
        <taxon>Neobacillus</taxon>
    </lineage>
</organism>
<dbReference type="PANTHER" id="PTHR24567">
    <property type="entry name" value="CRP FAMILY TRANSCRIPTIONAL REGULATORY PROTEIN"/>
    <property type="match status" value="1"/>
</dbReference>
<keyword evidence="8" id="KW-1185">Reference proteome</keyword>
<dbReference type="CDD" id="cd00038">
    <property type="entry name" value="CAP_ED"/>
    <property type="match status" value="1"/>
</dbReference>
<feature type="domain" description="Cyclic nucleotide-binding" evidence="5">
    <location>
        <begin position="11"/>
        <end position="115"/>
    </location>
</feature>
<dbReference type="Proteomes" id="UP001178288">
    <property type="component" value="Chromosome"/>
</dbReference>
<dbReference type="Gene3D" id="2.60.120.10">
    <property type="entry name" value="Jelly Rolls"/>
    <property type="match status" value="1"/>
</dbReference>
<feature type="domain" description="HTH crp-type" evidence="6">
    <location>
        <begin position="128"/>
        <end position="194"/>
    </location>
</feature>
<dbReference type="EMBL" id="CP126114">
    <property type="protein sequence ID" value="WHY85767.1"/>
    <property type="molecule type" value="Genomic_DNA"/>
</dbReference>
<dbReference type="InterPro" id="IPR036388">
    <property type="entry name" value="WH-like_DNA-bd_sf"/>
</dbReference>
<dbReference type="RefSeq" id="WP_066148116.1">
    <property type="nucleotide sequence ID" value="NZ_CP126114.1"/>
</dbReference>
<dbReference type="GO" id="GO:0003700">
    <property type="term" value="F:DNA-binding transcription factor activity"/>
    <property type="evidence" value="ECO:0007669"/>
    <property type="project" value="TreeGrafter"/>
</dbReference>
<dbReference type="SMART" id="SM00419">
    <property type="entry name" value="HTH_CRP"/>
    <property type="match status" value="1"/>
</dbReference>
<dbReference type="PANTHER" id="PTHR24567:SF26">
    <property type="entry name" value="REGULATORY PROTEIN YEIL"/>
    <property type="match status" value="1"/>
</dbReference>
<evidence type="ECO:0000256" key="1">
    <source>
        <dbReference type="ARBA" id="ARBA00023015"/>
    </source>
</evidence>
<name>A0AA95SAH1_9BACI</name>
<dbReference type="Gene3D" id="1.10.10.10">
    <property type="entry name" value="Winged helix-like DNA-binding domain superfamily/Winged helix DNA-binding domain"/>
    <property type="match status" value="1"/>
</dbReference>
<dbReference type="SUPFAM" id="SSF51206">
    <property type="entry name" value="cAMP-binding domain-like"/>
    <property type="match status" value="1"/>
</dbReference>
<keyword evidence="3" id="KW-0010">Activator</keyword>
<evidence type="ECO:0000256" key="4">
    <source>
        <dbReference type="ARBA" id="ARBA00023163"/>
    </source>
</evidence>
<dbReference type="Pfam" id="PF00027">
    <property type="entry name" value="cNMP_binding"/>
    <property type="match status" value="1"/>
</dbReference>
<dbReference type="KEGG" id="nnv:QNH39_24705"/>
<evidence type="ECO:0000313" key="8">
    <source>
        <dbReference type="Proteomes" id="UP001178288"/>
    </source>
</evidence>
<dbReference type="PROSITE" id="PS51063">
    <property type="entry name" value="HTH_CRP_2"/>
    <property type="match status" value="1"/>
</dbReference>
<sequence>MRYGWEPYLKYGHKKVLAKDETLYSQGEKASGFYYLAEGKMNILLLSEEGKVRIIDYSLDGFLIGEQGILGQPYSTTAICDSTSCLFHFSIDAFRSICKSHPEAKRIFMNSLSSKIRLLAETVTMINEPYEKQMAHFLVQLHAKYNNFTVPITQISLAQYIGTSRITVYKIMQKWSEKKLISLGNQKIEILNLNGLKALL</sequence>
<dbReference type="InterPro" id="IPR036390">
    <property type="entry name" value="WH_DNA-bd_sf"/>
</dbReference>
<dbReference type="InterPro" id="IPR000595">
    <property type="entry name" value="cNMP-bd_dom"/>
</dbReference>
<keyword evidence="4" id="KW-0804">Transcription</keyword>
<protein>
    <submittedName>
        <fullName evidence="7">Crp/Fnr family transcriptional regulator</fullName>
    </submittedName>
</protein>
<dbReference type="GO" id="GO:0005829">
    <property type="term" value="C:cytosol"/>
    <property type="evidence" value="ECO:0007669"/>
    <property type="project" value="TreeGrafter"/>
</dbReference>
<keyword evidence="1" id="KW-0805">Transcription regulation</keyword>
<evidence type="ECO:0000259" key="6">
    <source>
        <dbReference type="PROSITE" id="PS51063"/>
    </source>
</evidence>
<proteinExistence type="predicted"/>
<reference evidence="7" key="1">
    <citation type="submission" date="2023-05" db="EMBL/GenBank/DDBJ databases">
        <title>Comparative genomics of Bacillaceae isolates and their secondary metabolite potential.</title>
        <authorList>
            <person name="Song L."/>
            <person name="Nielsen L.J."/>
            <person name="Mohite O."/>
            <person name="Xu X."/>
            <person name="Weber T."/>
            <person name="Kovacs A.T."/>
        </authorList>
    </citation>
    <scope>NUCLEOTIDE SEQUENCE</scope>
    <source>
        <strain evidence="7">XLM17</strain>
    </source>
</reference>
<dbReference type="InterPro" id="IPR050397">
    <property type="entry name" value="Env_Response_Regulators"/>
</dbReference>
<dbReference type="InterPro" id="IPR018490">
    <property type="entry name" value="cNMP-bd_dom_sf"/>
</dbReference>
<keyword evidence="2" id="KW-0238">DNA-binding</keyword>
<evidence type="ECO:0000313" key="7">
    <source>
        <dbReference type="EMBL" id="WHY85767.1"/>
    </source>
</evidence>
<dbReference type="AlphaFoldDB" id="A0AA95SAH1"/>
<evidence type="ECO:0000256" key="2">
    <source>
        <dbReference type="ARBA" id="ARBA00023125"/>
    </source>
</evidence>
<evidence type="ECO:0000256" key="3">
    <source>
        <dbReference type="ARBA" id="ARBA00023159"/>
    </source>
</evidence>
<dbReference type="Pfam" id="PF13545">
    <property type="entry name" value="HTH_Crp_2"/>
    <property type="match status" value="1"/>
</dbReference>
<dbReference type="InterPro" id="IPR014710">
    <property type="entry name" value="RmlC-like_jellyroll"/>
</dbReference>
<evidence type="ECO:0000259" key="5">
    <source>
        <dbReference type="PROSITE" id="PS50042"/>
    </source>
</evidence>
<dbReference type="InterPro" id="IPR012318">
    <property type="entry name" value="HTH_CRP"/>
</dbReference>
<accession>A0AA95SAH1</accession>
<gene>
    <name evidence="7" type="ORF">QNH39_24705</name>
</gene>
<dbReference type="SMART" id="SM00100">
    <property type="entry name" value="cNMP"/>
    <property type="match status" value="1"/>
</dbReference>
<dbReference type="GO" id="GO:0003677">
    <property type="term" value="F:DNA binding"/>
    <property type="evidence" value="ECO:0007669"/>
    <property type="project" value="UniProtKB-KW"/>
</dbReference>